<dbReference type="Gene3D" id="1.20.1280.50">
    <property type="match status" value="1"/>
</dbReference>
<accession>A0AAD7NM59</accession>
<sequence length="468" mass="51138">MSKSADGTGLALLLLSKERLALAAGRSRIAEIDHQIRERALALRSLRDGRNLPQGGPQEDGSAFASSPTPRSGKIDALVSDGAQISQEVSALRALRAERDLLQGRLDAYTYPVLTLPNEIVSEIFVRFLPSYPKSPPIIGPLSPNILGQICRKWREIALSTPALWRGITMDLNPFSDFRRALGLLDTSLARSGSCALSIRLECTGVAPKEVAPFVDAISSACARWGHLALCTPRRSFRAIVGLLPLLRSLSIMSLTQFSRALEDTPTATRAFHTAPLLHKVTLQYHRTSPLSDLLPWARLTVLIVNYIAPERCADLLNATSSLVYCRLRVYYDIHHGPQSLKSVTPLAHLKTLILCAIGPHILPNFLNIFTLPALRRFRATEALIQPDPAAALIALVVRSGCALDELCVTGSSLPRRIYRNALPSVGSFRFKRGLDKKGAFFGVAESEDDTDGGDELDIGEDEDPDQE</sequence>
<dbReference type="EMBL" id="JARJLG010000033">
    <property type="protein sequence ID" value="KAJ7766312.1"/>
    <property type="molecule type" value="Genomic_DNA"/>
</dbReference>
<evidence type="ECO:0000256" key="1">
    <source>
        <dbReference type="SAM" id="MobiDB-lite"/>
    </source>
</evidence>
<feature type="compositionally biased region" description="Acidic residues" evidence="1">
    <location>
        <begin position="446"/>
        <end position="468"/>
    </location>
</feature>
<organism evidence="2 3">
    <name type="scientific">Mycena maculata</name>
    <dbReference type="NCBI Taxonomy" id="230809"/>
    <lineage>
        <taxon>Eukaryota</taxon>
        <taxon>Fungi</taxon>
        <taxon>Dikarya</taxon>
        <taxon>Basidiomycota</taxon>
        <taxon>Agaricomycotina</taxon>
        <taxon>Agaricomycetes</taxon>
        <taxon>Agaricomycetidae</taxon>
        <taxon>Agaricales</taxon>
        <taxon>Marasmiineae</taxon>
        <taxon>Mycenaceae</taxon>
        <taxon>Mycena</taxon>
    </lineage>
</organism>
<evidence type="ECO:0000313" key="3">
    <source>
        <dbReference type="Proteomes" id="UP001215280"/>
    </source>
</evidence>
<feature type="region of interest" description="Disordered" evidence="1">
    <location>
        <begin position="443"/>
        <end position="468"/>
    </location>
</feature>
<keyword evidence="3" id="KW-1185">Reference proteome</keyword>
<gene>
    <name evidence="2" type="ORF">DFH07DRAFT_351332</name>
</gene>
<comment type="caution">
    <text evidence="2">The sequence shown here is derived from an EMBL/GenBank/DDBJ whole genome shotgun (WGS) entry which is preliminary data.</text>
</comment>
<protein>
    <recommendedName>
        <fullName evidence="4">F-box domain-containing protein</fullName>
    </recommendedName>
</protein>
<proteinExistence type="predicted"/>
<dbReference type="AlphaFoldDB" id="A0AAD7NM59"/>
<dbReference type="Proteomes" id="UP001215280">
    <property type="component" value="Unassembled WGS sequence"/>
</dbReference>
<feature type="region of interest" description="Disordered" evidence="1">
    <location>
        <begin position="47"/>
        <end position="71"/>
    </location>
</feature>
<name>A0AAD7NM59_9AGAR</name>
<evidence type="ECO:0008006" key="4">
    <source>
        <dbReference type="Google" id="ProtNLM"/>
    </source>
</evidence>
<evidence type="ECO:0000313" key="2">
    <source>
        <dbReference type="EMBL" id="KAJ7766312.1"/>
    </source>
</evidence>
<reference evidence="2" key="1">
    <citation type="submission" date="2023-03" db="EMBL/GenBank/DDBJ databases">
        <title>Massive genome expansion in bonnet fungi (Mycena s.s.) driven by repeated elements and novel gene families across ecological guilds.</title>
        <authorList>
            <consortium name="Lawrence Berkeley National Laboratory"/>
            <person name="Harder C.B."/>
            <person name="Miyauchi S."/>
            <person name="Viragh M."/>
            <person name="Kuo A."/>
            <person name="Thoen E."/>
            <person name="Andreopoulos B."/>
            <person name="Lu D."/>
            <person name="Skrede I."/>
            <person name="Drula E."/>
            <person name="Henrissat B."/>
            <person name="Morin E."/>
            <person name="Kohler A."/>
            <person name="Barry K."/>
            <person name="LaButti K."/>
            <person name="Morin E."/>
            <person name="Salamov A."/>
            <person name="Lipzen A."/>
            <person name="Mereny Z."/>
            <person name="Hegedus B."/>
            <person name="Baldrian P."/>
            <person name="Stursova M."/>
            <person name="Weitz H."/>
            <person name="Taylor A."/>
            <person name="Grigoriev I.V."/>
            <person name="Nagy L.G."/>
            <person name="Martin F."/>
            <person name="Kauserud H."/>
        </authorList>
    </citation>
    <scope>NUCLEOTIDE SEQUENCE</scope>
    <source>
        <strain evidence="2">CBHHK188m</strain>
    </source>
</reference>